<dbReference type="EMBL" id="QGKV02000832">
    <property type="protein sequence ID" value="KAF3549756.1"/>
    <property type="molecule type" value="Genomic_DNA"/>
</dbReference>
<dbReference type="PANTHER" id="PTHR31286:SF133">
    <property type="entry name" value="TA11-LIKE NON-LTR RETROELEMENT PROTEIN-RELATED"/>
    <property type="match status" value="1"/>
</dbReference>
<keyword evidence="2" id="KW-1185">Reference proteome</keyword>
<evidence type="ECO:0008006" key="3">
    <source>
        <dbReference type="Google" id="ProtNLM"/>
    </source>
</evidence>
<organism evidence="1 2">
    <name type="scientific">Brassica cretica</name>
    <name type="common">Mustard</name>
    <dbReference type="NCBI Taxonomy" id="69181"/>
    <lineage>
        <taxon>Eukaryota</taxon>
        <taxon>Viridiplantae</taxon>
        <taxon>Streptophyta</taxon>
        <taxon>Embryophyta</taxon>
        <taxon>Tracheophyta</taxon>
        <taxon>Spermatophyta</taxon>
        <taxon>Magnoliopsida</taxon>
        <taxon>eudicotyledons</taxon>
        <taxon>Gunneridae</taxon>
        <taxon>Pentapetalae</taxon>
        <taxon>rosids</taxon>
        <taxon>malvids</taxon>
        <taxon>Brassicales</taxon>
        <taxon>Brassicaceae</taxon>
        <taxon>Brassiceae</taxon>
        <taxon>Brassica</taxon>
    </lineage>
</organism>
<name>A0ABQ7CC33_BRACR</name>
<dbReference type="PANTHER" id="PTHR31286">
    <property type="entry name" value="GLYCINE-RICH CELL WALL STRUCTURAL PROTEIN 1.8-LIKE"/>
    <property type="match status" value="1"/>
</dbReference>
<proteinExistence type="predicted"/>
<evidence type="ECO:0000313" key="1">
    <source>
        <dbReference type="EMBL" id="KAF3549756.1"/>
    </source>
</evidence>
<protein>
    <recommendedName>
        <fullName evidence="3">CCHC-type domain-containing protein</fullName>
    </recommendedName>
</protein>
<dbReference type="Proteomes" id="UP000266723">
    <property type="component" value="Unassembled WGS sequence"/>
</dbReference>
<reference evidence="1 2" key="1">
    <citation type="journal article" date="2020" name="BMC Genomics">
        <title>Intraspecific diversification of the crop wild relative Brassica cretica Lam. using demographic model selection.</title>
        <authorList>
            <person name="Kioukis A."/>
            <person name="Michalopoulou V.A."/>
            <person name="Briers L."/>
            <person name="Pirintsos S."/>
            <person name="Studholme D.J."/>
            <person name="Pavlidis P."/>
            <person name="Sarris P.F."/>
        </authorList>
    </citation>
    <scope>NUCLEOTIDE SEQUENCE [LARGE SCALE GENOMIC DNA]</scope>
    <source>
        <strain evidence="2">cv. PFS-1207/04</strain>
    </source>
</reference>
<gene>
    <name evidence="1" type="ORF">DY000_02004801</name>
</gene>
<accession>A0ABQ7CC33</accession>
<comment type="caution">
    <text evidence="1">The sequence shown here is derived from an EMBL/GenBank/DDBJ whole genome shotgun (WGS) entry which is preliminary data.</text>
</comment>
<dbReference type="InterPro" id="IPR040256">
    <property type="entry name" value="At4g02000-like"/>
</dbReference>
<sequence>MSDCFWFGYMPTNKPWLDPTLLGKAKIMVENDLDKSLLQKIILVDKKGSTTINHGHVAYSWIPRKCGNCGHLGHRESGCLQKSAQANIFVQSLEDTAIDEVASPLVSAFSKPSSITAIFSTTTLIIAEEAVLSLTTNEINHLSVETSSMSVAEAKETLSYLVFLTHPPQLGNFFLGGEDVDGIGSGETLADIEVFSGFDLSVLQ</sequence>
<evidence type="ECO:0000313" key="2">
    <source>
        <dbReference type="Proteomes" id="UP000266723"/>
    </source>
</evidence>